<dbReference type="Pfam" id="PF00370">
    <property type="entry name" value="FGGY_N"/>
    <property type="match status" value="1"/>
</dbReference>
<evidence type="ECO:0000259" key="6">
    <source>
        <dbReference type="Pfam" id="PF02782"/>
    </source>
</evidence>
<protein>
    <submittedName>
        <fullName evidence="7">Xylulokinase</fullName>
    </submittedName>
</protein>
<accession>A0A3D9JN55</accession>
<dbReference type="InterPro" id="IPR043129">
    <property type="entry name" value="ATPase_NBD"/>
</dbReference>
<dbReference type="InterPro" id="IPR018485">
    <property type="entry name" value="FGGY_C"/>
</dbReference>
<name>A0A3D9JN55_9BACL</name>
<keyword evidence="8" id="KW-1185">Reference proteome</keyword>
<comment type="caution">
    <text evidence="7">The sequence shown here is derived from an EMBL/GenBank/DDBJ whole genome shotgun (WGS) entry which is preliminary data.</text>
</comment>
<evidence type="ECO:0000313" key="7">
    <source>
        <dbReference type="EMBL" id="RED75239.1"/>
    </source>
</evidence>
<dbReference type="Pfam" id="PF02782">
    <property type="entry name" value="FGGY_C"/>
    <property type="match status" value="1"/>
</dbReference>
<evidence type="ECO:0000259" key="5">
    <source>
        <dbReference type="Pfam" id="PF00370"/>
    </source>
</evidence>
<dbReference type="InterPro" id="IPR018484">
    <property type="entry name" value="FGGY_N"/>
</dbReference>
<feature type="domain" description="Carbohydrate kinase FGGY N-terminal" evidence="5">
    <location>
        <begin position="3"/>
        <end position="241"/>
    </location>
</feature>
<dbReference type="EMBL" id="QRDZ01000016">
    <property type="protein sequence ID" value="RED75239.1"/>
    <property type="molecule type" value="Genomic_DNA"/>
</dbReference>
<evidence type="ECO:0000256" key="1">
    <source>
        <dbReference type="ARBA" id="ARBA00009156"/>
    </source>
</evidence>
<dbReference type="Gene3D" id="3.30.420.40">
    <property type="match status" value="2"/>
</dbReference>
<sequence length="488" mass="53861">MVYVLGIDIGTSGCKCTLLNEKGKPVVTRSKELQPRISVDGTVEQDPNEWYQAAIDCLKEFRELDGIDLHRIEAISATGQMQGITLIGKNGEPVRPSILWNDMRSESHSSALNASFEEAFRRNITFACAPSLTVSKIAWLKDKEPDNWRQTEKFILASNFITYKLTGRVTTDTNNMIYTGLNDTRNNGWSDELLDCCEVEREKVPELIGCFDQVGAVTARAAEETGLKEGVTVIAGGGDGAAEGYSVGLAGSERLKIRLGTAADIGMVIGLEEVDRSQTVWPGQRDVLPDHLLISTYTKACAGSLKWVRDVFYSELPAESSTYSFMDREAEDVEIGASGLLYHPYLSGENAPYFDNSLRAKFTGMNMGHRRKHFVRAAYEGVSFSVRDVVESVSEFKNAKEYVFVGGGTKSGLWTSVLADVLGVNATIPKYCDASYGVALMAGHAVKLFDSGEVIREAMQEASQIGYREQNHLKYNEMYKKYKELAGK</sequence>
<dbReference type="PROSITE" id="PS00445">
    <property type="entry name" value="FGGY_KINASES_2"/>
    <property type="match status" value="1"/>
</dbReference>
<dbReference type="Proteomes" id="UP000256977">
    <property type="component" value="Unassembled WGS sequence"/>
</dbReference>
<dbReference type="InterPro" id="IPR018483">
    <property type="entry name" value="Carb_kinase_FGGY_CS"/>
</dbReference>
<dbReference type="GO" id="GO:0016301">
    <property type="term" value="F:kinase activity"/>
    <property type="evidence" value="ECO:0007669"/>
    <property type="project" value="UniProtKB-KW"/>
</dbReference>
<organism evidence="7 8">
    <name type="scientific">Cohnella phaseoli</name>
    <dbReference type="NCBI Taxonomy" id="456490"/>
    <lineage>
        <taxon>Bacteria</taxon>
        <taxon>Bacillati</taxon>
        <taxon>Bacillota</taxon>
        <taxon>Bacilli</taxon>
        <taxon>Bacillales</taxon>
        <taxon>Paenibacillaceae</taxon>
        <taxon>Cohnella</taxon>
    </lineage>
</organism>
<dbReference type="OrthoDB" id="9805576at2"/>
<dbReference type="InterPro" id="IPR050406">
    <property type="entry name" value="FGGY_Carb_Kinase"/>
</dbReference>
<keyword evidence="3 4" id="KW-0418">Kinase</keyword>
<dbReference type="CDD" id="cd07808">
    <property type="entry name" value="ASKHA_NBD_FGGY_EcXK-like"/>
    <property type="match status" value="1"/>
</dbReference>
<dbReference type="PIRSF" id="PIRSF000538">
    <property type="entry name" value="GlpK"/>
    <property type="match status" value="1"/>
</dbReference>
<evidence type="ECO:0000256" key="2">
    <source>
        <dbReference type="ARBA" id="ARBA00022679"/>
    </source>
</evidence>
<reference evidence="7 8" key="1">
    <citation type="submission" date="2018-07" db="EMBL/GenBank/DDBJ databases">
        <title>Genomic Encyclopedia of Type Strains, Phase III (KMG-III): the genomes of soil and plant-associated and newly described type strains.</title>
        <authorList>
            <person name="Whitman W."/>
        </authorList>
    </citation>
    <scope>NUCLEOTIDE SEQUENCE [LARGE SCALE GENOMIC DNA]</scope>
    <source>
        <strain evidence="7 8">CECT 7287</strain>
    </source>
</reference>
<dbReference type="GO" id="GO:0005975">
    <property type="term" value="P:carbohydrate metabolic process"/>
    <property type="evidence" value="ECO:0007669"/>
    <property type="project" value="InterPro"/>
</dbReference>
<dbReference type="AlphaFoldDB" id="A0A3D9JN55"/>
<proteinExistence type="inferred from homology"/>
<gene>
    <name evidence="7" type="ORF">DFP98_11641</name>
</gene>
<evidence type="ECO:0000256" key="3">
    <source>
        <dbReference type="ARBA" id="ARBA00022777"/>
    </source>
</evidence>
<dbReference type="SUPFAM" id="SSF53067">
    <property type="entry name" value="Actin-like ATPase domain"/>
    <property type="match status" value="2"/>
</dbReference>
<evidence type="ECO:0000256" key="4">
    <source>
        <dbReference type="RuleBase" id="RU003733"/>
    </source>
</evidence>
<dbReference type="RefSeq" id="WP_116062349.1">
    <property type="nucleotide sequence ID" value="NZ_QRDZ01000016.1"/>
</dbReference>
<dbReference type="PANTHER" id="PTHR43095">
    <property type="entry name" value="SUGAR KINASE"/>
    <property type="match status" value="1"/>
</dbReference>
<comment type="similarity">
    <text evidence="1 4">Belongs to the FGGY kinase family.</text>
</comment>
<dbReference type="InterPro" id="IPR000577">
    <property type="entry name" value="Carb_kinase_FGGY"/>
</dbReference>
<dbReference type="PANTHER" id="PTHR43095:SF5">
    <property type="entry name" value="XYLULOSE KINASE"/>
    <property type="match status" value="1"/>
</dbReference>
<feature type="domain" description="Carbohydrate kinase FGGY C-terminal" evidence="6">
    <location>
        <begin position="256"/>
        <end position="445"/>
    </location>
</feature>
<keyword evidence="2 4" id="KW-0808">Transferase</keyword>
<evidence type="ECO:0000313" key="8">
    <source>
        <dbReference type="Proteomes" id="UP000256977"/>
    </source>
</evidence>
<dbReference type="GO" id="GO:0016773">
    <property type="term" value="F:phosphotransferase activity, alcohol group as acceptor"/>
    <property type="evidence" value="ECO:0007669"/>
    <property type="project" value="InterPro"/>
</dbReference>